<keyword evidence="3" id="KW-0805">Transcription regulation</keyword>
<accession>A0A641Y138</accession>
<sequence length="67" mass="7719">MEKGTVKFFEEKKGYGFIAGDNGKDYFFHWSDIQAEGFKRAEKNQRVTFEVIQSDRGEKAGYVCVEA</sequence>
<evidence type="ECO:0000256" key="4">
    <source>
        <dbReference type="ARBA" id="ARBA00023125"/>
    </source>
</evidence>
<dbReference type="GO" id="GO:0003677">
    <property type="term" value="F:DNA binding"/>
    <property type="evidence" value="ECO:0007669"/>
    <property type="project" value="UniProtKB-KW"/>
</dbReference>
<dbReference type="InterPro" id="IPR002059">
    <property type="entry name" value="CSP_DNA-bd"/>
</dbReference>
<proteinExistence type="predicted"/>
<organism evidence="8">
    <name type="scientific">Bacteroides ovatus</name>
    <dbReference type="NCBI Taxonomy" id="28116"/>
    <lineage>
        <taxon>Bacteria</taxon>
        <taxon>Pseudomonadati</taxon>
        <taxon>Bacteroidota</taxon>
        <taxon>Bacteroidia</taxon>
        <taxon>Bacteroidales</taxon>
        <taxon>Bacteroidaceae</taxon>
        <taxon>Bacteroides</taxon>
    </lineage>
</organism>
<dbReference type="PANTHER" id="PTHR46565">
    <property type="entry name" value="COLD SHOCK DOMAIN PROTEIN 2"/>
    <property type="match status" value="1"/>
</dbReference>
<dbReference type="InterPro" id="IPR012340">
    <property type="entry name" value="NA-bd_OB-fold"/>
</dbReference>
<evidence type="ECO:0000256" key="5">
    <source>
        <dbReference type="ARBA" id="ARBA00023159"/>
    </source>
</evidence>
<reference evidence="8" key="1">
    <citation type="journal article" date="2019" name="Nat. Med.">
        <title>A library of human gut bacterial isolates paired with longitudinal multiomics data enables mechanistic microbiome research.</title>
        <authorList>
            <person name="Poyet M."/>
            <person name="Groussin M."/>
            <person name="Gibbons S.M."/>
            <person name="Avila-Pacheco J."/>
            <person name="Jiang X."/>
            <person name="Kearney S.M."/>
            <person name="Perrotta A.R."/>
            <person name="Berdy B."/>
            <person name="Zhao S."/>
            <person name="Lieberman T.D."/>
            <person name="Swanson P.K."/>
            <person name="Smith M."/>
            <person name="Roesemann S."/>
            <person name="Alexander J.E."/>
            <person name="Rich S.A."/>
            <person name="Livny J."/>
            <person name="Vlamakis H."/>
            <person name="Clish C."/>
            <person name="Bullock K."/>
            <person name="Deik A."/>
            <person name="Scott J."/>
            <person name="Pierce K.A."/>
            <person name="Xavier R.J."/>
            <person name="Alm E.J."/>
        </authorList>
    </citation>
    <scope>NUCLEOTIDE SEQUENCE</scope>
    <source>
        <strain evidence="8">BIOML-A68</strain>
    </source>
</reference>
<keyword evidence="2" id="KW-0963">Cytoplasm</keyword>
<dbReference type="AlphaFoldDB" id="A0A641Y138"/>
<dbReference type="InterPro" id="IPR011129">
    <property type="entry name" value="CSD"/>
</dbReference>
<dbReference type="InterPro" id="IPR012156">
    <property type="entry name" value="Cold_shock_CspA"/>
</dbReference>
<comment type="caution">
    <text evidence="8">The sequence shown here is derived from an EMBL/GenBank/DDBJ whole genome shotgun (WGS) entry which is preliminary data.</text>
</comment>
<dbReference type="Gene3D" id="2.40.50.140">
    <property type="entry name" value="Nucleic acid-binding proteins"/>
    <property type="match status" value="1"/>
</dbReference>
<keyword evidence="6" id="KW-0804">Transcription</keyword>
<evidence type="ECO:0000256" key="2">
    <source>
        <dbReference type="ARBA" id="ARBA00022490"/>
    </source>
</evidence>
<dbReference type="SMART" id="SM00357">
    <property type="entry name" value="CSP"/>
    <property type="match status" value="1"/>
</dbReference>
<evidence type="ECO:0000256" key="1">
    <source>
        <dbReference type="ARBA" id="ARBA00004496"/>
    </source>
</evidence>
<dbReference type="Pfam" id="PF00313">
    <property type="entry name" value="CSD"/>
    <property type="match status" value="1"/>
</dbReference>
<dbReference type="GO" id="GO:0005829">
    <property type="term" value="C:cytosol"/>
    <property type="evidence" value="ECO:0007669"/>
    <property type="project" value="UniProtKB-ARBA"/>
</dbReference>
<comment type="subcellular location">
    <subcellularLocation>
        <location evidence="1">Cytoplasm</location>
    </subcellularLocation>
</comment>
<dbReference type="SUPFAM" id="SSF50249">
    <property type="entry name" value="Nucleic acid-binding proteins"/>
    <property type="match status" value="1"/>
</dbReference>
<dbReference type="EMBL" id="VWHP01000056">
    <property type="protein sequence ID" value="KAA4398274.1"/>
    <property type="molecule type" value="Genomic_DNA"/>
</dbReference>
<gene>
    <name evidence="8" type="ORF">F3C73_26255</name>
</gene>
<dbReference type="PANTHER" id="PTHR46565:SF20">
    <property type="entry name" value="COLD SHOCK DOMAIN-CONTAINING PROTEIN 4"/>
    <property type="match status" value="1"/>
</dbReference>
<name>A0A641Y138_BACOV</name>
<keyword evidence="5" id="KW-0010">Activator</keyword>
<feature type="domain" description="CSD" evidence="7">
    <location>
        <begin position="1"/>
        <end position="65"/>
    </location>
</feature>
<protein>
    <submittedName>
        <fullName evidence="8">Cold-shock protein</fullName>
    </submittedName>
</protein>
<evidence type="ECO:0000256" key="3">
    <source>
        <dbReference type="ARBA" id="ARBA00023015"/>
    </source>
</evidence>
<evidence type="ECO:0000259" key="7">
    <source>
        <dbReference type="PROSITE" id="PS51857"/>
    </source>
</evidence>
<dbReference type="PROSITE" id="PS51857">
    <property type="entry name" value="CSD_2"/>
    <property type="match status" value="1"/>
</dbReference>
<evidence type="ECO:0000313" key="8">
    <source>
        <dbReference type="EMBL" id="KAA4398274.1"/>
    </source>
</evidence>
<dbReference type="PIRSF" id="PIRSF002599">
    <property type="entry name" value="Cold_shock_A"/>
    <property type="match status" value="1"/>
</dbReference>
<dbReference type="PRINTS" id="PR00050">
    <property type="entry name" value="COLDSHOCK"/>
</dbReference>
<evidence type="ECO:0000256" key="6">
    <source>
        <dbReference type="ARBA" id="ARBA00023163"/>
    </source>
</evidence>
<keyword evidence="4" id="KW-0238">DNA-binding</keyword>